<proteinExistence type="predicted"/>
<name>A0ABQ6XKI7_STRFR</name>
<evidence type="ECO:0000313" key="1">
    <source>
        <dbReference type="EMBL" id="KAF0646304.1"/>
    </source>
</evidence>
<dbReference type="EMBL" id="ASYR01000057">
    <property type="protein sequence ID" value="KAF0646304.1"/>
    <property type="molecule type" value="Genomic_DNA"/>
</dbReference>
<evidence type="ECO:0000313" key="2">
    <source>
        <dbReference type="Proteomes" id="UP000731519"/>
    </source>
</evidence>
<keyword evidence="2" id="KW-1185">Reference proteome</keyword>
<sequence>MALTLPSARISSTISATSAAVKAIESTLKVVYQEPPRLVTSSPSSSMTSLAARWILNFTTKAPFTNARMALDRDFSPSS</sequence>
<protein>
    <submittedName>
        <fullName evidence="1">Uncharacterized protein</fullName>
    </submittedName>
</protein>
<dbReference type="Proteomes" id="UP000731519">
    <property type="component" value="Unassembled WGS sequence"/>
</dbReference>
<gene>
    <name evidence="1" type="ORF">K701_29510</name>
</gene>
<reference evidence="1 2" key="1">
    <citation type="submission" date="2013-05" db="EMBL/GenBank/DDBJ databases">
        <title>Genome Sequence of Streptomyces fradiae.</title>
        <authorList>
            <person name="Kirby R."/>
        </authorList>
    </citation>
    <scope>NUCLEOTIDE SEQUENCE [LARGE SCALE GENOMIC DNA]</scope>
    <source>
        <strain evidence="1 2">ATCC 10745</strain>
    </source>
</reference>
<organism evidence="1 2">
    <name type="scientific">Streptomyces fradiae ATCC 10745 = DSM 40063</name>
    <dbReference type="NCBI Taxonomy" id="1319510"/>
    <lineage>
        <taxon>Bacteria</taxon>
        <taxon>Bacillati</taxon>
        <taxon>Actinomycetota</taxon>
        <taxon>Actinomycetes</taxon>
        <taxon>Kitasatosporales</taxon>
        <taxon>Streptomycetaceae</taxon>
        <taxon>Streptomyces</taxon>
    </lineage>
</organism>
<comment type="caution">
    <text evidence="1">The sequence shown here is derived from an EMBL/GenBank/DDBJ whole genome shotgun (WGS) entry which is preliminary data.</text>
</comment>
<accession>A0ABQ6XKI7</accession>